<name>A0A2N0NFX1_9GLOM</name>
<comment type="caution">
    <text evidence="1">The sequence shown here is derived from an EMBL/GenBank/DDBJ whole genome shotgun (WGS) entry which is preliminary data.</text>
</comment>
<reference evidence="1 2" key="2">
    <citation type="submission" date="2017-09" db="EMBL/GenBank/DDBJ databases">
        <title>Extensive intraspecific genome diversity in a model arbuscular mycorrhizal fungus.</title>
        <authorList>
            <person name="Chen E.C."/>
            <person name="Morin E."/>
            <person name="Beaudet D."/>
            <person name="Noel J."/>
            <person name="Ndikumana S."/>
            <person name="Charron P."/>
            <person name="St-Onge C."/>
            <person name="Giorgi J."/>
            <person name="Grigoriev I.V."/>
            <person name="Roux C."/>
            <person name="Martin F.M."/>
            <person name="Corradi N."/>
        </authorList>
    </citation>
    <scope>NUCLEOTIDE SEQUENCE [LARGE SCALE GENOMIC DNA]</scope>
    <source>
        <strain evidence="1 2">A5</strain>
    </source>
</reference>
<dbReference type="AlphaFoldDB" id="A0A2N0NFX1"/>
<reference evidence="1 2" key="1">
    <citation type="submission" date="2016-04" db="EMBL/GenBank/DDBJ databases">
        <title>Genome analyses suggest a sexual origin of heterokaryosis in a supposedly ancient asexual fungus.</title>
        <authorList>
            <person name="Ropars J."/>
            <person name="Sedzielewska K."/>
            <person name="Noel J."/>
            <person name="Charron P."/>
            <person name="Farinelli L."/>
            <person name="Marton T."/>
            <person name="Kruger M."/>
            <person name="Pelin A."/>
            <person name="Brachmann A."/>
            <person name="Corradi N."/>
        </authorList>
    </citation>
    <scope>NUCLEOTIDE SEQUENCE [LARGE SCALE GENOMIC DNA]</scope>
    <source>
        <strain evidence="1 2">A5</strain>
    </source>
</reference>
<gene>
    <name evidence="1" type="ORF">RhiirA5_368362</name>
</gene>
<evidence type="ECO:0000313" key="2">
    <source>
        <dbReference type="Proteomes" id="UP000232722"/>
    </source>
</evidence>
<sequence>MVKAKLLPLISQNANHPPMVIPPLSNLHHLVIMLRLIYAMCLTRSKPNSTPIAPCVMKWIVHFPDIPPMALAHAAMNQAITKRSLSSSMISMILPIVSAPHVQIFSI</sequence>
<protein>
    <submittedName>
        <fullName evidence="1">Uncharacterized protein</fullName>
    </submittedName>
</protein>
<dbReference type="Proteomes" id="UP000232722">
    <property type="component" value="Unassembled WGS sequence"/>
</dbReference>
<evidence type="ECO:0000313" key="1">
    <source>
        <dbReference type="EMBL" id="PKB93487.1"/>
    </source>
</evidence>
<accession>A0A2N0NFX1</accession>
<dbReference type="VEuPathDB" id="FungiDB:RhiirA1_429891"/>
<organism evidence="1 2">
    <name type="scientific">Rhizophagus irregularis</name>
    <dbReference type="NCBI Taxonomy" id="588596"/>
    <lineage>
        <taxon>Eukaryota</taxon>
        <taxon>Fungi</taxon>
        <taxon>Fungi incertae sedis</taxon>
        <taxon>Mucoromycota</taxon>
        <taxon>Glomeromycotina</taxon>
        <taxon>Glomeromycetes</taxon>
        <taxon>Glomerales</taxon>
        <taxon>Glomeraceae</taxon>
        <taxon>Rhizophagus</taxon>
    </lineage>
</organism>
<proteinExistence type="predicted"/>
<dbReference type="EMBL" id="LLXJ01007933">
    <property type="protein sequence ID" value="PKB93487.1"/>
    <property type="molecule type" value="Genomic_DNA"/>
</dbReference>